<dbReference type="EC" id="6.3.2.2" evidence="5"/>
<reference evidence="7" key="1">
    <citation type="submission" date="2023-07" db="EMBL/GenBank/DDBJ databases">
        <title>30 novel species of actinomycetes from the DSMZ collection.</title>
        <authorList>
            <person name="Nouioui I."/>
        </authorList>
    </citation>
    <scope>NUCLEOTIDE SEQUENCE [LARGE SCALE GENOMIC DNA]</scope>
    <source>
        <strain evidence="7">DSM 44917</strain>
    </source>
</reference>
<dbReference type="PANTHER" id="PTHR36510">
    <property type="entry name" value="GLUTAMATE--CYSTEINE LIGASE 2-RELATED"/>
    <property type="match status" value="1"/>
</dbReference>
<gene>
    <name evidence="6" type="ORF">RM780_02905</name>
</gene>
<name>A0ABU2L2X4_9ACTN</name>
<dbReference type="InterPro" id="IPR011793">
    <property type="entry name" value="YbdK"/>
</dbReference>
<proteinExistence type="inferred from homology"/>
<comment type="catalytic activity">
    <reaction evidence="4 5">
        <text>L-cysteine + L-glutamate + ATP = gamma-L-glutamyl-L-cysteine + ADP + phosphate + H(+)</text>
        <dbReference type="Rhea" id="RHEA:13285"/>
        <dbReference type="ChEBI" id="CHEBI:15378"/>
        <dbReference type="ChEBI" id="CHEBI:29985"/>
        <dbReference type="ChEBI" id="CHEBI:30616"/>
        <dbReference type="ChEBI" id="CHEBI:35235"/>
        <dbReference type="ChEBI" id="CHEBI:43474"/>
        <dbReference type="ChEBI" id="CHEBI:58173"/>
        <dbReference type="ChEBI" id="CHEBI:456216"/>
        <dbReference type="EC" id="6.3.2.2"/>
    </reaction>
</comment>
<dbReference type="RefSeq" id="WP_311628825.1">
    <property type="nucleotide sequence ID" value="NZ_JAVREN010000003.1"/>
</dbReference>
<dbReference type="SUPFAM" id="SSF55931">
    <property type="entry name" value="Glutamine synthetase/guanido kinase"/>
    <property type="match status" value="1"/>
</dbReference>
<evidence type="ECO:0000256" key="2">
    <source>
        <dbReference type="ARBA" id="ARBA00022741"/>
    </source>
</evidence>
<organism evidence="6 7">
    <name type="scientific">Streptomyces boetiae</name>
    <dbReference type="NCBI Taxonomy" id="3075541"/>
    <lineage>
        <taxon>Bacteria</taxon>
        <taxon>Bacillati</taxon>
        <taxon>Actinomycetota</taxon>
        <taxon>Actinomycetes</taxon>
        <taxon>Kitasatosporales</taxon>
        <taxon>Streptomycetaceae</taxon>
        <taxon>Streptomyces</taxon>
    </lineage>
</organism>
<keyword evidence="2 5" id="KW-0547">Nucleotide-binding</keyword>
<evidence type="ECO:0000313" key="6">
    <source>
        <dbReference type="EMBL" id="MDT0305912.1"/>
    </source>
</evidence>
<dbReference type="Proteomes" id="UP001183388">
    <property type="component" value="Unassembled WGS sequence"/>
</dbReference>
<dbReference type="GO" id="GO:0004357">
    <property type="term" value="F:glutamate-cysteine ligase activity"/>
    <property type="evidence" value="ECO:0007669"/>
    <property type="project" value="UniProtKB-EC"/>
</dbReference>
<dbReference type="InterPro" id="IPR050141">
    <property type="entry name" value="GCL_type2/YbdK_subfam"/>
</dbReference>
<dbReference type="Pfam" id="PF04107">
    <property type="entry name" value="GCS2"/>
    <property type="match status" value="1"/>
</dbReference>
<dbReference type="NCBIfam" id="TIGR02050">
    <property type="entry name" value="gshA_cyan_rel"/>
    <property type="match status" value="1"/>
</dbReference>
<keyword evidence="3 5" id="KW-0067">ATP-binding</keyword>
<dbReference type="PANTHER" id="PTHR36510:SF1">
    <property type="entry name" value="GLUTAMATE--CYSTEINE LIGASE 2-RELATED"/>
    <property type="match status" value="1"/>
</dbReference>
<sequence>MERATVGVEEEYLLLDRESGHPVPLGQRVLAEAGAQPSVDAGEVEPELLQAQVEAETPVCRTLEEVGGHLRRLRGALAEAAARAGARLVASAAAPTRGRVSVTDRPRYRAMLADAPQLVDEQLICGMHVHVGVPDPEAAVAALSRVRPWLPVLVAMAANSPFWDGADTGFASWRTVVFGRWPVSGPPPDVADAREYRRRTEDLLRTGVIRDLGQIYWQARPSQRYPTLEVRALDVAVDPEDAVVFAGIVRGLVLTALHEEAAGAPRPAGAPPELVAAANWHAARHGLADTLIVPGTPERRPAAEVVSALVEGIAPALEAAGDAPRVRAGVERLLASGGGAARQRRVLREGGPEALLAFLGA</sequence>
<dbReference type="InterPro" id="IPR014746">
    <property type="entry name" value="Gln_synth/guanido_kin_cat_dom"/>
</dbReference>
<evidence type="ECO:0000256" key="4">
    <source>
        <dbReference type="ARBA" id="ARBA00048819"/>
    </source>
</evidence>
<dbReference type="InterPro" id="IPR006336">
    <property type="entry name" value="GCS2"/>
</dbReference>
<evidence type="ECO:0000313" key="7">
    <source>
        <dbReference type="Proteomes" id="UP001183388"/>
    </source>
</evidence>
<dbReference type="Gene3D" id="3.30.590.20">
    <property type="match status" value="1"/>
</dbReference>
<comment type="function">
    <text evidence="5">ATP-dependent carboxylate-amine ligase which exhibits weak glutamate--cysteine ligase activity.</text>
</comment>
<accession>A0ABU2L2X4</accession>
<dbReference type="HAMAP" id="MF_01609">
    <property type="entry name" value="Glu_cys_ligase_2"/>
    <property type="match status" value="1"/>
</dbReference>
<keyword evidence="7" id="KW-1185">Reference proteome</keyword>
<comment type="similarity">
    <text evidence="5">Belongs to the glutamate--cysteine ligase type 2 family. YbdK subfamily.</text>
</comment>
<protein>
    <recommendedName>
        <fullName evidence="5">Putative glutamate--cysteine ligase 2</fullName>
        <ecNumber evidence="5">6.3.2.2</ecNumber>
    </recommendedName>
    <alternativeName>
        <fullName evidence="5">Gamma-glutamylcysteine synthetase 2</fullName>
        <shortName evidence="5">GCS 2</shortName>
        <shortName evidence="5">Gamma-GCS 2</shortName>
    </alternativeName>
</protein>
<evidence type="ECO:0000256" key="5">
    <source>
        <dbReference type="HAMAP-Rule" id="MF_01609"/>
    </source>
</evidence>
<comment type="caution">
    <text evidence="6">The sequence shown here is derived from an EMBL/GenBank/DDBJ whole genome shotgun (WGS) entry which is preliminary data.</text>
</comment>
<dbReference type="EMBL" id="JAVREN010000003">
    <property type="protein sequence ID" value="MDT0305912.1"/>
    <property type="molecule type" value="Genomic_DNA"/>
</dbReference>
<evidence type="ECO:0000256" key="3">
    <source>
        <dbReference type="ARBA" id="ARBA00022840"/>
    </source>
</evidence>
<dbReference type="NCBIfam" id="NF010041">
    <property type="entry name" value="PRK13517.1-1"/>
    <property type="match status" value="1"/>
</dbReference>
<keyword evidence="1 5" id="KW-0436">Ligase</keyword>
<evidence type="ECO:0000256" key="1">
    <source>
        <dbReference type="ARBA" id="ARBA00022598"/>
    </source>
</evidence>